<dbReference type="SUPFAM" id="SSF48208">
    <property type="entry name" value="Six-hairpin glycosidases"/>
    <property type="match status" value="1"/>
</dbReference>
<dbReference type="InterPro" id="IPR008928">
    <property type="entry name" value="6-hairpin_glycosidase_sf"/>
</dbReference>
<dbReference type="AlphaFoldDB" id="A0A812WIM5"/>
<evidence type="ECO:0000256" key="4">
    <source>
        <dbReference type="SAM" id="SignalP"/>
    </source>
</evidence>
<dbReference type="GO" id="GO:0004573">
    <property type="term" value="F:Glc3Man9GlcNAc2 oligosaccharide glucosidase activity"/>
    <property type="evidence" value="ECO:0007669"/>
    <property type="project" value="InterPro"/>
</dbReference>
<gene>
    <name evidence="6" type="primary">ygjK</name>
    <name evidence="6" type="ORF">SPIL2461_LOCUS18948</name>
</gene>
<name>A0A812WIM5_SYMPI</name>
<dbReference type="OrthoDB" id="410058at2759"/>
<reference evidence="6" key="1">
    <citation type="submission" date="2021-02" db="EMBL/GenBank/DDBJ databases">
        <authorList>
            <person name="Dougan E. K."/>
            <person name="Rhodes N."/>
            <person name="Thang M."/>
            <person name="Chan C."/>
        </authorList>
    </citation>
    <scope>NUCLEOTIDE SEQUENCE</scope>
</reference>
<sequence length="660" mass="72958">MRSPNPRWSLILCFGACVLSSSPFDWPDVLGGAWLFDQGSTFGFQPTAGGIRGPAPDWALGGTIPVVRYAVFVEGSQVALAAVSYPGSIVLIGNVTHGGVLLTVSAQLTFKSVNTSVVRIAARNHGPQAVIVSFRVTIENINVTELTDNAVFFSLQESQLSCFRGPAFGEGGLFLSTSYLENNGPKNFTWSRTRISADSLVFTSSNVSAPPLGLISAFVSVEATLRNSSQAGTAIDLNAAAEDAFRRWTGYLESVLVHCDKQDMKWAAVKAVMTLMNNWRSVPGLPDGVLPSYNGYESGFWSWDTYKQAVGMVSFAPQLAKDQLRLLVSARDKQTGHIPDKVDRCGNAGGCNGKPPLLAWAVWEIFQATHDTMFLQEMYIIVKQFHEFWYSARDVRGAGLCSWTQGMESGMDDGVRFMPRYASSVSNASSHVTTLDFWSIDLNSYLYKDKLILFAMAAVLGLAREAQDWKAAAELLLPKLRETLFDERAGFFSDMYFNGSALPVQGCEGYAALFAGVASLPQARRMADTLQDPKKFLLNFSLPSVSKDNPFYNPHGYWKGPTWIDQTWFAYSGLRSYALESKRRGDMESEAVFSRLALELKTRLFSRGRGFSYQDPTPFNEHYDPETGDPEGAEHFSWTAAHTLMWVLEANAPEDWQVWT</sequence>
<keyword evidence="3" id="KW-0326">Glycosidase</keyword>
<keyword evidence="2" id="KW-0378">Hydrolase</keyword>
<dbReference type="GO" id="GO:0006487">
    <property type="term" value="P:protein N-linked glycosylation"/>
    <property type="evidence" value="ECO:0007669"/>
    <property type="project" value="TreeGrafter"/>
</dbReference>
<accession>A0A812WIM5</accession>
<dbReference type="EMBL" id="CAJNIZ010044171">
    <property type="protein sequence ID" value="CAE7680689.1"/>
    <property type="molecule type" value="Genomic_DNA"/>
</dbReference>
<proteinExistence type="inferred from homology"/>
<evidence type="ECO:0000256" key="1">
    <source>
        <dbReference type="ARBA" id="ARBA00010833"/>
    </source>
</evidence>
<evidence type="ECO:0000256" key="2">
    <source>
        <dbReference type="ARBA" id="ARBA00022801"/>
    </source>
</evidence>
<dbReference type="InterPro" id="IPR054491">
    <property type="entry name" value="MGH1-like_GH"/>
</dbReference>
<dbReference type="GO" id="GO:0009311">
    <property type="term" value="P:oligosaccharide metabolic process"/>
    <property type="evidence" value="ECO:0007669"/>
    <property type="project" value="InterPro"/>
</dbReference>
<dbReference type="InterPro" id="IPR012341">
    <property type="entry name" value="6hp_glycosidase-like_sf"/>
</dbReference>
<dbReference type="PANTHER" id="PTHR10412:SF11">
    <property type="entry name" value="MANNOSYL-OLIGOSACCHARIDE GLUCOSIDASE"/>
    <property type="match status" value="1"/>
</dbReference>
<evidence type="ECO:0000256" key="3">
    <source>
        <dbReference type="ARBA" id="ARBA00023295"/>
    </source>
</evidence>
<organism evidence="6 7">
    <name type="scientific">Symbiodinium pilosum</name>
    <name type="common">Dinoflagellate</name>
    <dbReference type="NCBI Taxonomy" id="2952"/>
    <lineage>
        <taxon>Eukaryota</taxon>
        <taxon>Sar</taxon>
        <taxon>Alveolata</taxon>
        <taxon>Dinophyceae</taxon>
        <taxon>Suessiales</taxon>
        <taxon>Symbiodiniaceae</taxon>
        <taxon>Symbiodinium</taxon>
    </lineage>
</organism>
<feature type="chain" id="PRO_5032501151" evidence="4">
    <location>
        <begin position="21"/>
        <end position="660"/>
    </location>
</feature>
<comment type="similarity">
    <text evidence="1">Belongs to the glycosyl hydrolase 63 family.</text>
</comment>
<dbReference type="InterPro" id="IPR004888">
    <property type="entry name" value="Glycoside_hydrolase_63"/>
</dbReference>
<keyword evidence="4" id="KW-0732">Signal</keyword>
<evidence type="ECO:0000313" key="6">
    <source>
        <dbReference type="EMBL" id="CAE7680689.1"/>
    </source>
</evidence>
<evidence type="ECO:0000313" key="7">
    <source>
        <dbReference type="Proteomes" id="UP000649617"/>
    </source>
</evidence>
<feature type="domain" description="Mannosylglycerate hydrolase MGH1-like glycoside hydrolase" evidence="5">
    <location>
        <begin position="300"/>
        <end position="639"/>
    </location>
</feature>
<evidence type="ECO:0000259" key="5">
    <source>
        <dbReference type="Pfam" id="PF22422"/>
    </source>
</evidence>
<feature type="signal peptide" evidence="4">
    <location>
        <begin position="1"/>
        <end position="20"/>
    </location>
</feature>
<keyword evidence="7" id="KW-1185">Reference proteome</keyword>
<protein>
    <submittedName>
        <fullName evidence="6">YgjK protein</fullName>
    </submittedName>
</protein>
<dbReference type="PANTHER" id="PTHR10412">
    <property type="entry name" value="MANNOSYL-OLIGOSACCHARIDE GLUCOSIDASE"/>
    <property type="match status" value="1"/>
</dbReference>
<dbReference type="GO" id="GO:0005789">
    <property type="term" value="C:endoplasmic reticulum membrane"/>
    <property type="evidence" value="ECO:0007669"/>
    <property type="project" value="TreeGrafter"/>
</dbReference>
<comment type="caution">
    <text evidence="6">The sequence shown here is derived from an EMBL/GenBank/DDBJ whole genome shotgun (WGS) entry which is preliminary data.</text>
</comment>
<dbReference type="Gene3D" id="1.50.10.10">
    <property type="match status" value="1"/>
</dbReference>
<dbReference type="Pfam" id="PF22422">
    <property type="entry name" value="MGH1-like_GH"/>
    <property type="match status" value="1"/>
</dbReference>
<dbReference type="Proteomes" id="UP000649617">
    <property type="component" value="Unassembled WGS sequence"/>
</dbReference>